<feature type="domain" description="N-acetyltransferase" evidence="3">
    <location>
        <begin position="7"/>
        <end position="156"/>
    </location>
</feature>
<dbReference type="Pfam" id="PF00583">
    <property type="entry name" value="Acetyltransf_1"/>
    <property type="match status" value="1"/>
</dbReference>
<accession>W9G570</accession>
<dbReference type="PANTHER" id="PTHR43877">
    <property type="entry name" value="AMINOALKYLPHOSPHONATE N-ACETYLTRANSFERASE-RELATED-RELATED"/>
    <property type="match status" value="1"/>
</dbReference>
<gene>
    <name evidence="4" type="ORF">N865_10880</name>
</gene>
<dbReference type="PROSITE" id="PS51186">
    <property type="entry name" value="GNAT"/>
    <property type="match status" value="1"/>
</dbReference>
<proteinExistence type="predicted"/>
<organism evidence="4 5">
    <name type="scientific">Intrasporangium oryzae NRRL B-24470</name>
    <dbReference type="NCBI Taxonomy" id="1386089"/>
    <lineage>
        <taxon>Bacteria</taxon>
        <taxon>Bacillati</taxon>
        <taxon>Actinomycetota</taxon>
        <taxon>Actinomycetes</taxon>
        <taxon>Micrococcales</taxon>
        <taxon>Intrasporangiaceae</taxon>
        <taxon>Intrasporangium</taxon>
    </lineage>
</organism>
<name>W9G570_9MICO</name>
<dbReference type="InterPro" id="IPR000182">
    <property type="entry name" value="GNAT_dom"/>
</dbReference>
<evidence type="ECO:0000259" key="3">
    <source>
        <dbReference type="PROSITE" id="PS51186"/>
    </source>
</evidence>
<dbReference type="RefSeq" id="WP_034806220.1">
    <property type="nucleotide sequence ID" value="NZ_AWSA01000024.1"/>
</dbReference>
<dbReference type="OrthoDB" id="9805924at2"/>
<dbReference type="eggNOG" id="COG0456">
    <property type="taxonomic scope" value="Bacteria"/>
</dbReference>
<dbReference type="AlphaFoldDB" id="W9G570"/>
<dbReference type="EMBL" id="AWSA01000024">
    <property type="protein sequence ID" value="EWT01311.1"/>
    <property type="molecule type" value="Genomic_DNA"/>
</dbReference>
<sequence length="156" mass="17433">MSSEAQWTVRGVEPADEAAWRELYRGYRSFYERPEDEDAVDRVWGWLTDADHECVGYVVVDGTGRVGALANVRRFARPSTATTGLFLDDLFTDPDLRGRGLGRTMLRFLRNHAAEHGLSVVRWTTAEGNATARALYDSEATATAWVTYDMTPQLGA</sequence>
<evidence type="ECO:0000256" key="1">
    <source>
        <dbReference type="ARBA" id="ARBA00022679"/>
    </source>
</evidence>
<reference evidence="4 5" key="1">
    <citation type="submission" date="2013-08" db="EMBL/GenBank/DDBJ databases">
        <title>Intrasporangium oryzae NRRL B-24470.</title>
        <authorList>
            <person name="Liu H."/>
            <person name="Wang G."/>
        </authorList>
    </citation>
    <scope>NUCLEOTIDE SEQUENCE [LARGE SCALE GENOMIC DNA]</scope>
    <source>
        <strain evidence="4 5">NRRL B-24470</strain>
    </source>
</reference>
<dbReference type="InterPro" id="IPR016181">
    <property type="entry name" value="Acyl_CoA_acyltransferase"/>
</dbReference>
<keyword evidence="2" id="KW-0012">Acyltransferase</keyword>
<comment type="caution">
    <text evidence="4">The sequence shown here is derived from an EMBL/GenBank/DDBJ whole genome shotgun (WGS) entry which is preliminary data.</text>
</comment>
<dbReference type="Proteomes" id="UP000019489">
    <property type="component" value="Unassembled WGS sequence"/>
</dbReference>
<dbReference type="InterPro" id="IPR050832">
    <property type="entry name" value="Bact_Acetyltransf"/>
</dbReference>
<evidence type="ECO:0000313" key="5">
    <source>
        <dbReference type="Proteomes" id="UP000019489"/>
    </source>
</evidence>
<dbReference type="SUPFAM" id="SSF55729">
    <property type="entry name" value="Acyl-CoA N-acyltransferases (Nat)"/>
    <property type="match status" value="1"/>
</dbReference>
<dbReference type="CDD" id="cd04301">
    <property type="entry name" value="NAT_SF"/>
    <property type="match status" value="1"/>
</dbReference>
<evidence type="ECO:0000313" key="4">
    <source>
        <dbReference type="EMBL" id="EWT01311.1"/>
    </source>
</evidence>
<keyword evidence="1 4" id="KW-0808">Transferase</keyword>
<dbReference type="GO" id="GO:0016747">
    <property type="term" value="F:acyltransferase activity, transferring groups other than amino-acyl groups"/>
    <property type="evidence" value="ECO:0007669"/>
    <property type="project" value="InterPro"/>
</dbReference>
<protein>
    <submittedName>
        <fullName evidence="4">Acetyltransferase</fullName>
    </submittedName>
</protein>
<keyword evidence="5" id="KW-1185">Reference proteome</keyword>
<dbReference type="Gene3D" id="3.40.630.30">
    <property type="match status" value="1"/>
</dbReference>
<evidence type="ECO:0000256" key="2">
    <source>
        <dbReference type="ARBA" id="ARBA00023315"/>
    </source>
</evidence>